<name>A0A822ZFF8_NELNU</name>
<evidence type="ECO:0000313" key="1">
    <source>
        <dbReference type="EMBL" id="DAD40348.1"/>
    </source>
</evidence>
<evidence type="ECO:0000313" key="2">
    <source>
        <dbReference type="Proteomes" id="UP000607653"/>
    </source>
</evidence>
<proteinExistence type="predicted"/>
<gene>
    <name evidence="1" type="ORF">HUJ06_014671</name>
</gene>
<organism evidence="1 2">
    <name type="scientific">Nelumbo nucifera</name>
    <name type="common">Sacred lotus</name>
    <dbReference type="NCBI Taxonomy" id="4432"/>
    <lineage>
        <taxon>Eukaryota</taxon>
        <taxon>Viridiplantae</taxon>
        <taxon>Streptophyta</taxon>
        <taxon>Embryophyta</taxon>
        <taxon>Tracheophyta</taxon>
        <taxon>Spermatophyta</taxon>
        <taxon>Magnoliopsida</taxon>
        <taxon>Proteales</taxon>
        <taxon>Nelumbonaceae</taxon>
        <taxon>Nelumbo</taxon>
    </lineage>
</organism>
<comment type="caution">
    <text evidence="1">The sequence shown here is derived from an EMBL/GenBank/DDBJ whole genome shotgun (WGS) entry which is preliminary data.</text>
</comment>
<sequence>MSTLMPFVLSLKTACLEAQDR</sequence>
<accession>A0A822ZFF8</accession>
<dbReference type="Proteomes" id="UP000607653">
    <property type="component" value="Unassembled WGS sequence"/>
</dbReference>
<dbReference type="EMBL" id="DUZY01000005">
    <property type="protein sequence ID" value="DAD40348.1"/>
    <property type="molecule type" value="Genomic_DNA"/>
</dbReference>
<reference evidence="1 2" key="1">
    <citation type="journal article" date="2020" name="Mol. Biol. Evol.">
        <title>Distinct Expression and Methylation Patterns for Genes with Different Fates following a Single Whole-Genome Duplication in Flowering Plants.</title>
        <authorList>
            <person name="Shi T."/>
            <person name="Rahmani R.S."/>
            <person name="Gugger P.F."/>
            <person name="Wang M."/>
            <person name="Li H."/>
            <person name="Zhang Y."/>
            <person name="Li Z."/>
            <person name="Wang Q."/>
            <person name="Van de Peer Y."/>
            <person name="Marchal K."/>
            <person name="Chen J."/>
        </authorList>
    </citation>
    <scope>NUCLEOTIDE SEQUENCE [LARGE SCALE GENOMIC DNA]</scope>
    <source>
        <tissue evidence="1">Leaf</tissue>
    </source>
</reference>
<keyword evidence="2" id="KW-1185">Reference proteome</keyword>
<protein>
    <submittedName>
        <fullName evidence="1">Uncharacterized protein</fullName>
    </submittedName>
</protein>
<dbReference type="AlphaFoldDB" id="A0A822ZFF8"/>